<name>A0A2V1ITP1_9BACT</name>
<keyword evidence="3" id="KW-1185">Reference proteome</keyword>
<feature type="non-terminal residue" evidence="2">
    <location>
        <position position="143"/>
    </location>
</feature>
<dbReference type="EMBL" id="PUBV01000023">
    <property type="protein sequence ID" value="PWB06529.1"/>
    <property type="molecule type" value="Genomic_DNA"/>
</dbReference>
<comment type="caution">
    <text evidence="2">The sequence shown here is derived from an EMBL/GenBank/DDBJ whole genome shotgun (WGS) entry which is preliminary data.</text>
</comment>
<proteinExistence type="predicted"/>
<gene>
    <name evidence="2" type="ORF">C5O25_10150</name>
</gene>
<dbReference type="AlphaFoldDB" id="A0A2V1ITP1"/>
<keyword evidence="1" id="KW-1133">Transmembrane helix</keyword>
<protein>
    <submittedName>
        <fullName evidence="2">ABC transporter permease</fullName>
    </submittedName>
</protein>
<feature type="transmembrane region" description="Helical" evidence="1">
    <location>
        <begin position="12"/>
        <end position="35"/>
    </location>
</feature>
<keyword evidence="1" id="KW-0472">Membrane</keyword>
<evidence type="ECO:0000256" key="1">
    <source>
        <dbReference type="SAM" id="Phobius"/>
    </source>
</evidence>
<reference evidence="3" key="1">
    <citation type="submission" date="2018-02" db="EMBL/GenBank/DDBJ databases">
        <authorList>
            <person name="Clavel T."/>
            <person name="Strowig T."/>
        </authorList>
    </citation>
    <scope>NUCLEOTIDE SEQUENCE [LARGE SCALE GENOMIC DNA]</scope>
    <source>
        <strain evidence="3">DSM 100764</strain>
    </source>
</reference>
<accession>A0A2V1ITP1</accession>
<organism evidence="2 3">
    <name type="scientific">Paramuribaculum intestinale</name>
    <dbReference type="NCBI Taxonomy" id="2094151"/>
    <lineage>
        <taxon>Bacteria</taxon>
        <taxon>Pseudomonadati</taxon>
        <taxon>Bacteroidota</taxon>
        <taxon>Bacteroidia</taxon>
        <taxon>Bacteroidales</taxon>
        <taxon>Muribaculaceae</taxon>
        <taxon>Paramuribaculum</taxon>
    </lineage>
</organism>
<dbReference type="Proteomes" id="UP000244925">
    <property type="component" value="Unassembled WGS sequence"/>
</dbReference>
<evidence type="ECO:0000313" key="2">
    <source>
        <dbReference type="EMBL" id="PWB06529.1"/>
    </source>
</evidence>
<sequence length="143" mass="15751">MKQIWYELKSQPVISAVTVIGTALAMFLIMVVVMLHQVTVIDLAPETKRSRTLYMGRGILEGFGSNENVIQSNLSTAIAAELTESLEEAEATSIYCPYVSRALANTEGNPTFAADAKRVDDGFFRIIDLEFIAGKPFDRADIM</sequence>
<keyword evidence="1" id="KW-0812">Transmembrane</keyword>
<evidence type="ECO:0000313" key="3">
    <source>
        <dbReference type="Proteomes" id="UP000244925"/>
    </source>
</evidence>